<dbReference type="GO" id="GO:0061630">
    <property type="term" value="F:ubiquitin protein ligase activity"/>
    <property type="evidence" value="ECO:0007669"/>
    <property type="project" value="InterPro"/>
</dbReference>
<organism evidence="2 3">
    <name type="scientific">Oedothorax gibbosus</name>
    <dbReference type="NCBI Taxonomy" id="931172"/>
    <lineage>
        <taxon>Eukaryota</taxon>
        <taxon>Metazoa</taxon>
        <taxon>Ecdysozoa</taxon>
        <taxon>Arthropoda</taxon>
        <taxon>Chelicerata</taxon>
        <taxon>Arachnida</taxon>
        <taxon>Araneae</taxon>
        <taxon>Araneomorphae</taxon>
        <taxon>Entelegynae</taxon>
        <taxon>Araneoidea</taxon>
        <taxon>Linyphiidae</taxon>
        <taxon>Erigoninae</taxon>
        <taxon>Oedothorax</taxon>
    </lineage>
</organism>
<accession>A0AAV6VDF1</accession>
<evidence type="ECO:0000256" key="1">
    <source>
        <dbReference type="SAM" id="Coils"/>
    </source>
</evidence>
<evidence type="ECO:0008006" key="4">
    <source>
        <dbReference type="Google" id="ProtNLM"/>
    </source>
</evidence>
<comment type="caution">
    <text evidence="2">The sequence shown here is derived from an EMBL/GenBank/DDBJ whole genome shotgun (WGS) entry which is preliminary data.</text>
</comment>
<keyword evidence="3" id="KW-1185">Reference proteome</keyword>
<feature type="coiled-coil region" evidence="1">
    <location>
        <begin position="125"/>
        <end position="170"/>
    </location>
</feature>
<dbReference type="AlphaFoldDB" id="A0AAV6VDF1"/>
<proteinExistence type="predicted"/>
<keyword evidence="1" id="KW-0175">Coiled coil</keyword>
<dbReference type="PANTHER" id="PTHR14305">
    <property type="entry name" value="E3 UBIQUITIN-PROTEIN LIGASE CCNB1IP1"/>
    <property type="match status" value="1"/>
</dbReference>
<dbReference type="InterPro" id="IPR042448">
    <property type="entry name" value="CCNB1IP1"/>
</dbReference>
<protein>
    <recommendedName>
        <fullName evidence="4">Cyclin B1 interacting protein 1</fullName>
    </recommendedName>
</protein>
<name>A0AAV6VDF1_9ARAC</name>
<evidence type="ECO:0000313" key="2">
    <source>
        <dbReference type="EMBL" id="KAG8194572.1"/>
    </source>
</evidence>
<dbReference type="PANTHER" id="PTHR14305:SF0">
    <property type="entry name" value="E3 UBIQUITIN-PROTEIN LIGASE CCNB1IP1"/>
    <property type="match status" value="1"/>
</dbReference>
<gene>
    <name evidence="2" type="ORF">JTE90_013313</name>
</gene>
<dbReference type="EMBL" id="JAFNEN010000102">
    <property type="protein sequence ID" value="KAG8194572.1"/>
    <property type="molecule type" value="Genomic_DNA"/>
</dbReference>
<reference evidence="2 3" key="1">
    <citation type="journal article" date="2022" name="Nat. Ecol. Evol.">
        <title>A masculinizing supergene underlies an exaggerated male reproductive morph in a spider.</title>
        <authorList>
            <person name="Hendrickx F."/>
            <person name="De Corte Z."/>
            <person name="Sonet G."/>
            <person name="Van Belleghem S.M."/>
            <person name="Kostlbacher S."/>
            <person name="Vangestel C."/>
        </authorList>
    </citation>
    <scope>NUCLEOTIDE SEQUENCE [LARGE SCALE GENOMIC DNA]</scope>
    <source>
        <strain evidence="2">W744_W776</strain>
    </source>
</reference>
<dbReference type="GO" id="GO:0007131">
    <property type="term" value="P:reciprocal meiotic recombination"/>
    <property type="evidence" value="ECO:0007669"/>
    <property type="project" value="InterPro"/>
</dbReference>
<sequence length="270" mass="31722">MDNELLCNYKKCRKPLSSQAWVTSCSHIFCHDDGLREFEKAFVCPACDTALSGKYDIVKVDLNPTEQYKSMVLAGQRPEVIFEICSRAISFWTYQVHQEIMFQEYISTKVKERSFQLEKYYENVFQKTRNELDNVRQQLEVTRSELESSKKKTAELSEKLKERIRQHEKLQYLYEALRRKFISPSFFAKQNDEEKLSKTAKDPFVISTASEIICPQGEKKTHKSRKTTFYTQAEKEFVLRPAPTPNDDVPDQPLWNFSAQDAFNIEKHLL</sequence>
<evidence type="ECO:0000313" key="3">
    <source>
        <dbReference type="Proteomes" id="UP000827092"/>
    </source>
</evidence>
<dbReference type="GO" id="GO:0000795">
    <property type="term" value="C:synaptonemal complex"/>
    <property type="evidence" value="ECO:0007669"/>
    <property type="project" value="InterPro"/>
</dbReference>
<dbReference type="Proteomes" id="UP000827092">
    <property type="component" value="Unassembled WGS sequence"/>
</dbReference>